<evidence type="ECO:0000313" key="2">
    <source>
        <dbReference type="Proteomes" id="UP001596337"/>
    </source>
</evidence>
<dbReference type="RefSeq" id="WP_345390956.1">
    <property type="nucleotide sequence ID" value="NZ_BAABLA010000007.1"/>
</dbReference>
<keyword evidence="2" id="KW-1185">Reference proteome</keyword>
<organism evidence="1 2">
    <name type="scientific">Haloechinothrix salitolerans</name>
    <dbReference type="NCBI Taxonomy" id="926830"/>
    <lineage>
        <taxon>Bacteria</taxon>
        <taxon>Bacillati</taxon>
        <taxon>Actinomycetota</taxon>
        <taxon>Actinomycetes</taxon>
        <taxon>Pseudonocardiales</taxon>
        <taxon>Pseudonocardiaceae</taxon>
        <taxon>Haloechinothrix</taxon>
    </lineage>
</organism>
<name>A0ABW2C8E1_9PSEU</name>
<sequence>MTSRNVRPIERAPLLTERRVLPLPPRRGTGRPPATGWLAPVFVLSPAAYRPADRGTAA</sequence>
<gene>
    <name evidence="1" type="ORF">ACFQGD_30270</name>
</gene>
<accession>A0ABW2C8E1</accession>
<dbReference type="Proteomes" id="UP001596337">
    <property type="component" value="Unassembled WGS sequence"/>
</dbReference>
<dbReference type="EMBL" id="JBHSXX010000001">
    <property type="protein sequence ID" value="MFC6871416.1"/>
    <property type="molecule type" value="Genomic_DNA"/>
</dbReference>
<protein>
    <submittedName>
        <fullName evidence="1">Uncharacterized protein</fullName>
    </submittedName>
</protein>
<proteinExistence type="predicted"/>
<reference evidence="2" key="1">
    <citation type="journal article" date="2019" name="Int. J. Syst. Evol. Microbiol.">
        <title>The Global Catalogue of Microorganisms (GCM) 10K type strain sequencing project: providing services to taxonomists for standard genome sequencing and annotation.</title>
        <authorList>
            <consortium name="The Broad Institute Genomics Platform"/>
            <consortium name="The Broad Institute Genome Sequencing Center for Infectious Disease"/>
            <person name="Wu L."/>
            <person name="Ma J."/>
        </authorList>
    </citation>
    <scope>NUCLEOTIDE SEQUENCE [LARGE SCALE GENOMIC DNA]</scope>
    <source>
        <strain evidence="2">KCTC 32255</strain>
    </source>
</reference>
<evidence type="ECO:0000313" key="1">
    <source>
        <dbReference type="EMBL" id="MFC6871416.1"/>
    </source>
</evidence>
<comment type="caution">
    <text evidence="1">The sequence shown here is derived from an EMBL/GenBank/DDBJ whole genome shotgun (WGS) entry which is preliminary data.</text>
</comment>